<keyword evidence="2" id="KW-1185">Reference proteome</keyword>
<accession>A0AA97DDD5</accession>
<dbReference type="Proteomes" id="UP001300604">
    <property type="component" value="Chromosome"/>
</dbReference>
<dbReference type="KEGG" id="carl:PXC00_06230"/>
<sequence length="90" mass="9944">MSDNTLVDLEDVWEFARSHSDVEINGDEYIEAETILAYDGPKEERKFGRWSSANGNWPYCTACGGKAIEGKDGNPVKTKCCPHCGTDLEA</sequence>
<name>A0AA97DDD5_9FIRM</name>
<gene>
    <name evidence="1" type="ORF">PXC00_06230</name>
</gene>
<evidence type="ECO:0000313" key="1">
    <source>
        <dbReference type="EMBL" id="WOC33460.1"/>
    </source>
</evidence>
<reference evidence="2" key="3">
    <citation type="submission" date="2024-06" db="EMBL/GenBank/DDBJ databases">
        <authorList>
            <person name="Zeng C."/>
        </authorList>
    </citation>
    <scope>NUCLEOTIDE SEQUENCE [LARGE SCALE GENOMIC DNA]</scope>
    <source>
        <strain evidence="2">ZCY20-5</strain>
    </source>
</reference>
<evidence type="ECO:0000313" key="2">
    <source>
        <dbReference type="Proteomes" id="UP001300604"/>
    </source>
</evidence>
<reference evidence="1 2" key="1">
    <citation type="submission" date="2024-06" db="EMBL/GenBank/DDBJ databases">
        <title>Caproicibacterium argilliputei sp. nov, a novel caproic acid producing anaerobic bacterium isolated from pit mud.</title>
        <authorList>
            <person name="Xia S."/>
        </authorList>
    </citation>
    <scope>NUCLEOTIDE SEQUENCE [LARGE SCALE GENOMIC DNA]</scope>
    <source>
        <strain evidence="1 2">ZCY20-5</strain>
    </source>
</reference>
<proteinExistence type="predicted"/>
<protein>
    <submittedName>
        <fullName evidence="1">Uncharacterized protein</fullName>
    </submittedName>
</protein>
<dbReference type="EMBL" id="CP135996">
    <property type="protein sequence ID" value="WOC33460.1"/>
    <property type="molecule type" value="Genomic_DNA"/>
</dbReference>
<reference evidence="2" key="2">
    <citation type="submission" date="2024-06" db="EMBL/GenBank/DDBJ databases">
        <title>Caproicibacterium argilliputei sp. nov, a novel caproic acid producing anaerobic bacterium isolated from pit mud.</title>
        <authorList>
            <person name="Zeng C."/>
        </authorList>
    </citation>
    <scope>NUCLEOTIDE SEQUENCE [LARGE SCALE GENOMIC DNA]</scope>
    <source>
        <strain evidence="2">ZCY20-5</strain>
    </source>
</reference>
<dbReference type="RefSeq" id="WP_275846528.1">
    <property type="nucleotide sequence ID" value="NZ_CP135996.1"/>
</dbReference>
<organism evidence="1 2">
    <name type="scientific">Caproicibacterium argilliputei</name>
    <dbReference type="NCBI Taxonomy" id="3030016"/>
    <lineage>
        <taxon>Bacteria</taxon>
        <taxon>Bacillati</taxon>
        <taxon>Bacillota</taxon>
        <taxon>Clostridia</taxon>
        <taxon>Eubacteriales</taxon>
        <taxon>Oscillospiraceae</taxon>
        <taxon>Caproicibacterium</taxon>
    </lineage>
</organism>
<dbReference type="AlphaFoldDB" id="A0AA97DDD5"/>